<dbReference type="AlphaFoldDB" id="A0A965ZII1"/>
<sequence length="317" mass="36119">MFKKRNIVSKLFLKFTDTPKYKAYKWDLTNYKNTNFAESLKGSGRINSLDKIKLLSEAAGELNLIHSGHAGDIIYALATIKRIHELTGAAINLYFKLGREVNLPNYGSHPVGNVMLNQKMADMLIPLVSSQPYISTCEVYQNQEVQIDLDYFRAGLIHQDKGNIARWCGYITGVNPQLYKSWLRVQPDINYADSIIIARSMRYQNTSISYSFLNNYKNLKFIGVAEEYEAMKVILPQIEWIKGNDFLQLSQIIAGCKFFIGNQSFPYSLAEALKVPRILEVAFEVINVVPEGDNAYDFLFQDHFESVVKLLDNASPQ</sequence>
<reference evidence="1" key="1">
    <citation type="submission" date="2020-01" db="EMBL/GenBank/DDBJ databases">
        <authorList>
            <person name="Seo Y.L."/>
        </authorList>
    </citation>
    <scope>NUCLEOTIDE SEQUENCE</scope>
    <source>
        <strain evidence="1">R11</strain>
    </source>
</reference>
<dbReference type="EMBL" id="WWEO01000043">
    <property type="protein sequence ID" value="NCD70352.1"/>
    <property type="molecule type" value="Genomic_DNA"/>
</dbReference>
<dbReference type="RefSeq" id="WP_166586335.1">
    <property type="nucleotide sequence ID" value="NZ_WWEO01000043.1"/>
</dbReference>
<reference evidence="1" key="2">
    <citation type="submission" date="2020-10" db="EMBL/GenBank/DDBJ databases">
        <title>Mucilaginibacter sp. nov., isolated from soil.</title>
        <authorList>
            <person name="Jeon C.O."/>
        </authorList>
    </citation>
    <scope>NUCLEOTIDE SEQUENCE</scope>
    <source>
        <strain evidence="1">R11</strain>
    </source>
</reference>
<name>A0A965ZII1_9SPHI</name>
<evidence type="ECO:0000313" key="1">
    <source>
        <dbReference type="EMBL" id="NCD70352.1"/>
    </source>
</evidence>
<comment type="caution">
    <text evidence="1">The sequence shown here is derived from an EMBL/GenBank/DDBJ whole genome shotgun (WGS) entry which is preliminary data.</text>
</comment>
<keyword evidence="2" id="KW-1185">Reference proteome</keyword>
<accession>A0A965ZII1</accession>
<protein>
    <submittedName>
        <fullName evidence="1">Uncharacterized protein</fullName>
    </submittedName>
</protein>
<gene>
    <name evidence="1" type="ORF">GSY63_13370</name>
</gene>
<proteinExistence type="predicted"/>
<dbReference type="Proteomes" id="UP000638732">
    <property type="component" value="Unassembled WGS sequence"/>
</dbReference>
<evidence type="ECO:0000313" key="2">
    <source>
        <dbReference type="Proteomes" id="UP000638732"/>
    </source>
</evidence>
<organism evidence="1 2">
    <name type="scientific">Mucilaginibacter agri</name>
    <dbReference type="NCBI Taxonomy" id="2695265"/>
    <lineage>
        <taxon>Bacteria</taxon>
        <taxon>Pseudomonadati</taxon>
        <taxon>Bacteroidota</taxon>
        <taxon>Sphingobacteriia</taxon>
        <taxon>Sphingobacteriales</taxon>
        <taxon>Sphingobacteriaceae</taxon>
        <taxon>Mucilaginibacter</taxon>
    </lineage>
</organism>